<dbReference type="Gene3D" id="3.40.630.190">
    <property type="entry name" value="LCP protein"/>
    <property type="match status" value="1"/>
</dbReference>
<evidence type="ECO:0000259" key="4">
    <source>
        <dbReference type="Pfam" id="PF03816"/>
    </source>
</evidence>
<gene>
    <name evidence="6" type="ORF">KDK95_13975</name>
</gene>
<dbReference type="RefSeq" id="WP_212518564.1">
    <property type="nucleotide sequence ID" value="NZ_JAGSOH010000034.1"/>
</dbReference>
<dbReference type="Proteomes" id="UP000676325">
    <property type="component" value="Unassembled WGS sequence"/>
</dbReference>
<dbReference type="Pfam" id="PF13399">
    <property type="entry name" value="LytR_C"/>
    <property type="match status" value="1"/>
</dbReference>
<dbReference type="InterPro" id="IPR004474">
    <property type="entry name" value="LytR_CpsA_psr"/>
</dbReference>
<feature type="region of interest" description="Disordered" evidence="2">
    <location>
        <begin position="1"/>
        <end position="56"/>
    </location>
</feature>
<evidence type="ECO:0000313" key="6">
    <source>
        <dbReference type="EMBL" id="MBR7827421.1"/>
    </source>
</evidence>
<keyword evidence="7" id="KW-1185">Reference proteome</keyword>
<evidence type="ECO:0000256" key="1">
    <source>
        <dbReference type="ARBA" id="ARBA00006068"/>
    </source>
</evidence>
<proteinExistence type="inferred from homology"/>
<keyword evidence="3" id="KW-1133">Transmembrane helix</keyword>
<feature type="compositionally biased region" description="Basic residues" evidence="2">
    <location>
        <begin position="98"/>
        <end position="115"/>
    </location>
</feature>
<dbReference type="EMBL" id="JAGSOH010000034">
    <property type="protein sequence ID" value="MBR7827421.1"/>
    <property type="molecule type" value="Genomic_DNA"/>
</dbReference>
<evidence type="ECO:0000256" key="2">
    <source>
        <dbReference type="SAM" id="MobiDB-lite"/>
    </source>
</evidence>
<comment type="similarity">
    <text evidence="1">Belongs to the LytR/CpsA/Psr (LCP) family.</text>
</comment>
<dbReference type="InterPro" id="IPR050922">
    <property type="entry name" value="LytR/CpsA/Psr_CW_biosynth"/>
</dbReference>
<keyword evidence="3" id="KW-0812">Transmembrane</keyword>
<dbReference type="Pfam" id="PF03816">
    <property type="entry name" value="LytR_cpsA_psr"/>
    <property type="match status" value="1"/>
</dbReference>
<reference evidence="6" key="1">
    <citation type="submission" date="2021-04" db="EMBL/GenBank/DDBJ databases">
        <title>Genome based classification of Actinospica acidithermotolerans sp. nov., an actinobacterium isolated from an Indonesian hot spring.</title>
        <authorList>
            <person name="Kusuma A.B."/>
            <person name="Putra K.E."/>
            <person name="Nafisah S."/>
            <person name="Loh J."/>
            <person name="Nouioui I."/>
            <person name="Goodfellow M."/>
        </authorList>
    </citation>
    <scope>NUCLEOTIDE SEQUENCE</scope>
    <source>
        <strain evidence="6">MGRD01-02</strain>
    </source>
</reference>
<dbReference type="NCBIfam" id="TIGR00350">
    <property type="entry name" value="lytR_cpsA_psr"/>
    <property type="match status" value="1"/>
</dbReference>
<feature type="domain" description="Cell envelope-related transcriptional attenuator" evidence="4">
    <location>
        <begin position="203"/>
        <end position="352"/>
    </location>
</feature>
<feature type="domain" description="LytR/CpsA/Psr regulator C-terminal" evidence="5">
    <location>
        <begin position="484"/>
        <end position="569"/>
    </location>
</feature>
<name>A0A941E9E1_9ACTN</name>
<feature type="transmembrane region" description="Helical" evidence="3">
    <location>
        <begin position="119"/>
        <end position="143"/>
    </location>
</feature>
<organism evidence="6 7">
    <name type="scientific">Actinospica acidithermotolerans</name>
    <dbReference type="NCBI Taxonomy" id="2828514"/>
    <lineage>
        <taxon>Bacteria</taxon>
        <taxon>Bacillati</taxon>
        <taxon>Actinomycetota</taxon>
        <taxon>Actinomycetes</taxon>
        <taxon>Catenulisporales</taxon>
        <taxon>Actinospicaceae</taxon>
        <taxon>Actinospica</taxon>
    </lineage>
</organism>
<keyword evidence="3" id="KW-0472">Membrane</keyword>
<evidence type="ECO:0000313" key="7">
    <source>
        <dbReference type="Proteomes" id="UP000676325"/>
    </source>
</evidence>
<dbReference type="AlphaFoldDB" id="A0A941E9E1"/>
<evidence type="ECO:0000256" key="3">
    <source>
        <dbReference type="SAM" id="Phobius"/>
    </source>
</evidence>
<comment type="caution">
    <text evidence="6">The sequence shown here is derived from an EMBL/GenBank/DDBJ whole genome shotgun (WGS) entry which is preliminary data.</text>
</comment>
<evidence type="ECO:0000259" key="5">
    <source>
        <dbReference type="Pfam" id="PF13399"/>
    </source>
</evidence>
<dbReference type="PANTHER" id="PTHR33392">
    <property type="entry name" value="POLYISOPRENYL-TEICHOIC ACID--PEPTIDOGLYCAN TEICHOIC ACID TRANSFERASE TAGU"/>
    <property type="match status" value="1"/>
</dbReference>
<feature type="region of interest" description="Disordered" evidence="2">
    <location>
        <begin position="80"/>
        <end position="115"/>
    </location>
</feature>
<feature type="region of interest" description="Disordered" evidence="2">
    <location>
        <begin position="573"/>
        <end position="605"/>
    </location>
</feature>
<feature type="compositionally biased region" description="Low complexity" evidence="2">
    <location>
        <begin position="573"/>
        <end position="599"/>
    </location>
</feature>
<sequence length="619" mass="64059">MSYDDDYFDQQPPRRGYGSGRPEQVGAPYSRNDPYRPPAFDESAADPWSPGASVPAQTAAFAAGPAGATAVHEAVGAQAAEGTVNPDLDLDEVDPKGRSRLNAKRRRGARSGSGRKKKVLKYTALGTAGVVAAVVGVGVYVVAHLDSNIKHTSLLPTGVTQQAEVPDKFGNTAMNILLIGTDARVSAADCKLGGDCSSGGSGNSDVLMVIHLSADRTNATIMSIPRDTETTIPDCGSNSSYYGMINSSLAYGASCTVATVHQLTGLTIDHYMEVDFSGVVTMSDALGGVPVCVTNSMYDKDSGLRLSAGTTTIEGKQALEFVRTRHGFYDGSDLGREKAQHIFLSNMIRQIRSEASFTDLANLYSIADAATKSLQVDDGLAGVTNLVGLFDTMNKVPTNRVTFVTMPWELDPNNTNRVIWNETEAKQMFANIKNDVAYSSSSTKTSSSSSKSESDSIASVATAEAAAYTTGSVEQASSVVTSQVHAQVLNGTGVSGRASTVAQALVSSGFTSSDIGTGNASTASKTVVYYPSGRSDSASAVANALGIPSSQVEESSNYSEVTVVVGTDWTSGTTYSSAGSSSSPSTSGTTAATAPSSSSQLNASTTGQCVQVASGDIVG</sequence>
<dbReference type="PANTHER" id="PTHR33392:SF6">
    <property type="entry name" value="POLYISOPRENYL-TEICHOIC ACID--PEPTIDOGLYCAN TEICHOIC ACID TRANSFERASE TAGU"/>
    <property type="match status" value="1"/>
</dbReference>
<dbReference type="InterPro" id="IPR027381">
    <property type="entry name" value="LytR/CpsA/Psr_C"/>
</dbReference>
<dbReference type="Gene3D" id="3.30.70.2390">
    <property type="match status" value="1"/>
</dbReference>
<accession>A0A941E9E1</accession>
<protein>
    <submittedName>
        <fullName evidence="6">LCP family protein</fullName>
    </submittedName>
</protein>